<reference evidence="1" key="1">
    <citation type="submission" date="2022-12" db="EMBL/GenBank/DDBJ databases">
        <title>New Phytohabitans aurantiacus sp. RD004123 nov., an actinomycete isolated from soil.</title>
        <authorList>
            <person name="Triningsih D.W."/>
            <person name="Harunari E."/>
            <person name="Igarashi Y."/>
        </authorList>
    </citation>
    <scope>NUCLEOTIDE SEQUENCE</scope>
    <source>
        <strain evidence="1">RD004123</strain>
    </source>
</reference>
<dbReference type="EMBL" id="BSDI01000003">
    <property type="protein sequence ID" value="GLH95490.1"/>
    <property type="molecule type" value="Genomic_DNA"/>
</dbReference>
<dbReference type="PANTHER" id="PTHR33558:SF1">
    <property type="entry name" value="GLUTAREDOXIN-LIKE PROTEIN C5ORF63 HOMOLOG"/>
    <property type="match status" value="1"/>
</dbReference>
<dbReference type="InterPro" id="IPR036249">
    <property type="entry name" value="Thioredoxin-like_sf"/>
</dbReference>
<dbReference type="Gene3D" id="3.40.30.10">
    <property type="entry name" value="Glutaredoxin"/>
    <property type="match status" value="1"/>
</dbReference>
<organism evidence="1 2">
    <name type="scientific">Phytohabitans aurantiacus</name>
    <dbReference type="NCBI Taxonomy" id="3016789"/>
    <lineage>
        <taxon>Bacteria</taxon>
        <taxon>Bacillati</taxon>
        <taxon>Actinomycetota</taxon>
        <taxon>Actinomycetes</taxon>
        <taxon>Micromonosporales</taxon>
        <taxon>Micromonosporaceae</taxon>
    </lineage>
</organism>
<evidence type="ECO:0000313" key="1">
    <source>
        <dbReference type="EMBL" id="GLH95490.1"/>
    </source>
</evidence>
<dbReference type="InterPro" id="IPR008554">
    <property type="entry name" value="Glutaredoxin-like"/>
</dbReference>
<evidence type="ECO:0000313" key="2">
    <source>
        <dbReference type="Proteomes" id="UP001144280"/>
    </source>
</evidence>
<dbReference type="InterPro" id="IPR052565">
    <property type="entry name" value="Glutaredoxin-like_YDR286C"/>
</dbReference>
<accession>A0ABQ5QQ98</accession>
<dbReference type="SUPFAM" id="SSF52833">
    <property type="entry name" value="Thioredoxin-like"/>
    <property type="match status" value="1"/>
</dbReference>
<protein>
    <submittedName>
        <fullName evidence="1">Thioredoxin family protein</fullName>
    </submittedName>
</protein>
<gene>
    <name evidence="1" type="ORF">Pa4123_07620</name>
</gene>
<dbReference type="Pfam" id="PF05768">
    <property type="entry name" value="Glrx-like"/>
    <property type="match status" value="1"/>
</dbReference>
<proteinExistence type="predicted"/>
<name>A0ABQ5QQ98_9ACTN</name>
<comment type="caution">
    <text evidence="1">The sequence shown here is derived from an EMBL/GenBank/DDBJ whole genome shotgun (WGS) entry which is preliminary data.</text>
</comment>
<dbReference type="PANTHER" id="PTHR33558">
    <property type="entry name" value="GLUTAREDOXIN-LIKE PROTEIN C5ORF63 HOMOLOG"/>
    <property type="match status" value="1"/>
</dbReference>
<dbReference type="Proteomes" id="UP001144280">
    <property type="component" value="Unassembled WGS sequence"/>
</dbReference>
<keyword evidence="2" id="KW-1185">Reference proteome</keyword>
<sequence length="87" mass="9852">MSEPPPSPLPTRLTLITRPGCHLCDVAKEAIERVAAQTGTRWVEVDLTGDRELEAEYGDRVPVTLLDGKEHGFWRVEEQRLIRDLSK</sequence>